<reference evidence="6 7" key="1">
    <citation type="journal article" date="2013" name="Genome Announc.">
        <title>Draft Genome Sequence of 'Candidatus Halobonum tyrrellensis' Strain G22, Isolated from the Hypersaline Waters of Lake Tyrrell, Australia.</title>
        <authorList>
            <person name="Ugalde J.A."/>
            <person name="Narasingarao P."/>
            <person name="Kuo S."/>
            <person name="Podell S."/>
            <person name="Allen E.E."/>
        </authorList>
    </citation>
    <scope>NUCLEOTIDE SEQUENCE [LARGE SCALE GENOMIC DNA]</scope>
    <source>
        <strain evidence="6 7">G22</strain>
    </source>
</reference>
<dbReference type="SUPFAM" id="SSF52317">
    <property type="entry name" value="Class I glutamine amidotransferase-like"/>
    <property type="match status" value="1"/>
</dbReference>
<dbReference type="InterPro" id="IPR027478">
    <property type="entry name" value="LdcA_N"/>
</dbReference>
<dbReference type="eggNOG" id="arCOG04676">
    <property type="taxonomic scope" value="Archaea"/>
</dbReference>
<dbReference type="Gene3D" id="3.40.50.10740">
    <property type="entry name" value="Class I glutamine amidotransferase-like"/>
    <property type="match status" value="1"/>
</dbReference>
<evidence type="ECO:0000256" key="3">
    <source>
        <dbReference type="SAM" id="MobiDB-lite"/>
    </source>
</evidence>
<proteinExistence type="inferred from homology"/>
<dbReference type="SUPFAM" id="SSF141986">
    <property type="entry name" value="LD-carboxypeptidase A C-terminal domain-like"/>
    <property type="match status" value="1"/>
</dbReference>
<dbReference type="InterPro" id="IPR029062">
    <property type="entry name" value="Class_I_gatase-like"/>
</dbReference>
<dbReference type="EMBL" id="ASGZ01000060">
    <property type="protein sequence ID" value="ESP87338.1"/>
    <property type="molecule type" value="Genomic_DNA"/>
</dbReference>
<evidence type="ECO:0000313" key="7">
    <source>
        <dbReference type="Proteomes" id="UP000017840"/>
    </source>
</evidence>
<keyword evidence="2" id="KW-0378">Hydrolase</keyword>
<dbReference type="PATRIC" id="fig|1324957.4.peg.2974"/>
<dbReference type="InterPro" id="IPR003507">
    <property type="entry name" value="S66_fam"/>
</dbReference>
<dbReference type="Proteomes" id="UP000017840">
    <property type="component" value="Unassembled WGS sequence"/>
</dbReference>
<dbReference type="Pfam" id="PF02016">
    <property type="entry name" value="Peptidase_S66"/>
    <property type="match status" value="1"/>
</dbReference>
<feature type="domain" description="LD-carboxypeptidase N-terminal" evidence="4">
    <location>
        <begin position="16"/>
        <end position="131"/>
    </location>
</feature>
<name>V4HBC9_9EURY</name>
<dbReference type="RefSeq" id="WP_023395507.1">
    <property type="nucleotide sequence ID" value="NZ_ASGZ01000060.1"/>
</dbReference>
<gene>
    <name evidence="6" type="ORF">K933_14668</name>
</gene>
<dbReference type="OrthoDB" id="55610at2157"/>
<dbReference type="AlphaFoldDB" id="V4HBC9"/>
<dbReference type="InterPro" id="IPR040449">
    <property type="entry name" value="Peptidase_S66_N"/>
</dbReference>
<keyword evidence="6" id="KW-0645">Protease</keyword>
<evidence type="ECO:0000313" key="6">
    <source>
        <dbReference type="EMBL" id="ESP87338.1"/>
    </source>
</evidence>
<evidence type="ECO:0000259" key="4">
    <source>
        <dbReference type="Pfam" id="PF02016"/>
    </source>
</evidence>
<feature type="region of interest" description="Disordered" evidence="3">
    <location>
        <begin position="339"/>
        <end position="362"/>
    </location>
</feature>
<keyword evidence="7" id="KW-1185">Reference proteome</keyword>
<dbReference type="PANTHER" id="PTHR30237">
    <property type="entry name" value="MURAMOYLTETRAPEPTIDE CARBOXYPEPTIDASE"/>
    <property type="match status" value="1"/>
</dbReference>
<feature type="domain" description="LD-carboxypeptidase C-terminal" evidence="5">
    <location>
        <begin position="205"/>
        <end position="331"/>
    </location>
</feature>
<comment type="similarity">
    <text evidence="1">Belongs to the peptidase S66 family.</text>
</comment>
<dbReference type="PANTHER" id="PTHR30237:SF4">
    <property type="entry name" value="LD-CARBOXYPEPTIDASE C-TERMINAL DOMAIN-CONTAINING PROTEIN"/>
    <property type="match status" value="1"/>
</dbReference>
<dbReference type="CDD" id="cd07062">
    <property type="entry name" value="Peptidase_S66_mccF_like"/>
    <property type="match status" value="1"/>
</dbReference>
<keyword evidence="6" id="KW-0121">Carboxypeptidase</keyword>
<organism evidence="6 7">
    <name type="scientific">Candidatus Halobonum tyrrellensis G22</name>
    <dbReference type="NCBI Taxonomy" id="1324957"/>
    <lineage>
        <taxon>Archaea</taxon>
        <taxon>Methanobacteriati</taxon>
        <taxon>Methanobacteriota</taxon>
        <taxon>Stenosarchaea group</taxon>
        <taxon>Halobacteria</taxon>
        <taxon>Halobacteriales</taxon>
        <taxon>Haloferacaceae</taxon>
        <taxon>Candidatus Halobonum</taxon>
    </lineage>
</organism>
<evidence type="ECO:0000256" key="2">
    <source>
        <dbReference type="ARBA" id="ARBA00022801"/>
    </source>
</evidence>
<dbReference type="InterPro" id="IPR027461">
    <property type="entry name" value="Carboxypeptidase_A_C_sf"/>
</dbReference>
<accession>V4HBC9</accession>
<sequence>MVDADYPPALGAGDTVAIVAPSHAPPDGAIARGIDRLDSFGLDARVFDSARRDTDWLRDHPDERAADVHRAFEADDVDGVVAAMGGNRELQLVDSLDPEVVSDDPKRFYGSSDNTHLHQFLNAAGLVSFYGGQLFPDLVADPEMHPYTREYVGRAFGSTPFGAVTAAEEWTDEYYDLEADDDREWFPADGWTWHRPEAAEGSVAGRVVGGCLSMLGAQLMLGASSYFPDVLDPGDVLAVETSGETPEPAVVERFFVALGERGVLDRLGALLVGRPETPVGSTQARARYRRDQRETVASVVDEYADTPVVFDLDFGHTAPVLPLPLGAPVEVDADERAIRFPDAEADASAEPGSGPDSDAGAD</sequence>
<evidence type="ECO:0000259" key="5">
    <source>
        <dbReference type="Pfam" id="PF17676"/>
    </source>
</evidence>
<dbReference type="STRING" id="1324957.K933_14668"/>
<comment type="caution">
    <text evidence="6">The sequence shown here is derived from an EMBL/GenBank/DDBJ whole genome shotgun (WGS) entry which is preliminary data.</text>
</comment>
<dbReference type="GO" id="GO:0004180">
    <property type="term" value="F:carboxypeptidase activity"/>
    <property type="evidence" value="ECO:0007669"/>
    <property type="project" value="UniProtKB-KW"/>
</dbReference>
<evidence type="ECO:0000256" key="1">
    <source>
        <dbReference type="ARBA" id="ARBA00010233"/>
    </source>
</evidence>
<protein>
    <submittedName>
        <fullName evidence="6">LD-carboxypeptidase</fullName>
    </submittedName>
</protein>
<dbReference type="Pfam" id="PF17676">
    <property type="entry name" value="Peptidase_S66C"/>
    <property type="match status" value="1"/>
</dbReference>
<dbReference type="InterPro" id="IPR040921">
    <property type="entry name" value="Peptidase_S66C"/>
</dbReference>
<dbReference type="Gene3D" id="3.50.30.60">
    <property type="entry name" value="LD-carboxypeptidase A C-terminal domain-like"/>
    <property type="match status" value="1"/>
</dbReference>